<name>A0A917SJ09_9ACTN</name>
<evidence type="ECO:0000313" key="5">
    <source>
        <dbReference type="Proteomes" id="UP000613840"/>
    </source>
</evidence>
<feature type="transmembrane region" description="Helical" evidence="2">
    <location>
        <begin position="143"/>
        <end position="166"/>
    </location>
</feature>
<feature type="transmembrane region" description="Helical" evidence="2">
    <location>
        <begin position="111"/>
        <end position="137"/>
    </location>
</feature>
<feature type="compositionally biased region" description="Basic and acidic residues" evidence="1">
    <location>
        <begin position="8"/>
        <end position="17"/>
    </location>
</feature>
<evidence type="ECO:0000256" key="2">
    <source>
        <dbReference type="SAM" id="Phobius"/>
    </source>
</evidence>
<proteinExistence type="predicted"/>
<evidence type="ECO:0000256" key="1">
    <source>
        <dbReference type="SAM" id="MobiDB-lite"/>
    </source>
</evidence>
<dbReference type="RefSeq" id="WP_229670561.1">
    <property type="nucleotide sequence ID" value="NZ_BMMZ01000018.1"/>
</dbReference>
<comment type="caution">
    <text evidence="4">The sequence shown here is derived from an EMBL/GenBank/DDBJ whole genome shotgun (WGS) entry which is preliminary data.</text>
</comment>
<dbReference type="InterPro" id="IPR012551">
    <property type="entry name" value="DUF1707_SHOCT-like"/>
</dbReference>
<evidence type="ECO:0000313" key="4">
    <source>
        <dbReference type="EMBL" id="GGL82529.1"/>
    </source>
</evidence>
<gene>
    <name evidence="4" type="ORF">GCM10011575_45980</name>
</gene>
<reference evidence="4" key="2">
    <citation type="submission" date="2020-09" db="EMBL/GenBank/DDBJ databases">
        <authorList>
            <person name="Sun Q."/>
            <person name="Zhou Y."/>
        </authorList>
    </citation>
    <scope>NUCLEOTIDE SEQUENCE</scope>
    <source>
        <strain evidence="4">CGMCC 4.7306</strain>
    </source>
</reference>
<keyword evidence="2" id="KW-1133">Transmembrane helix</keyword>
<keyword evidence="5" id="KW-1185">Reference proteome</keyword>
<accession>A0A917SJ09</accession>
<keyword evidence="2" id="KW-0812">Transmembrane</keyword>
<evidence type="ECO:0000259" key="3">
    <source>
        <dbReference type="Pfam" id="PF08044"/>
    </source>
</evidence>
<sequence length="174" mass="18128">MEMPVPPHELHAPEPRPTESGSVLFHQRLGSGAQRVGESERSATCDVLAAHYAAGRLSGDEFDQRVTLALRSLTLSELWQLTADLPLSSATGPHSPVPQVRDTGRPRSGAAWPALSVLAVLGLVGSLLLAGTMLLVLGVVQPVLFVGAAIGGLAAATGGASLCYLVTTHLQVRR</sequence>
<dbReference type="Proteomes" id="UP000613840">
    <property type="component" value="Unassembled WGS sequence"/>
</dbReference>
<dbReference type="EMBL" id="BMMZ01000018">
    <property type="protein sequence ID" value="GGL82529.1"/>
    <property type="molecule type" value="Genomic_DNA"/>
</dbReference>
<protein>
    <recommendedName>
        <fullName evidence="3">DUF1707 domain-containing protein</fullName>
    </recommendedName>
</protein>
<dbReference type="Pfam" id="PF08044">
    <property type="entry name" value="DUF1707"/>
    <property type="match status" value="1"/>
</dbReference>
<feature type="domain" description="DUF1707" evidence="3">
    <location>
        <begin position="35"/>
        <end position="86"/>
    </location>
</feature>
<keyword evidence="2" id="KW-0472">Membrane</keyword>
<feature type="region of interest" description="Disordered" evidence="1">
    <location>
        <begin position="1"/>
        <end position="22"/>
    </location>
</feature>
<organism evidence="4 5">
    <name type="scientific">Microlunatus endophyticus</name>
    <dbReference type="NCBI Taxonomy" id="1716077"/>
    <lineage>
        <taxon>Bacteria</taxon>
        <taxon>Bacillati</taxon>
        <taxon>Actinomycetota</taxon>
        <taxon>Actinomycetes</taxon>
        <taxon>Propionibacteriales</taxon>
        <taxon>Propionibacteriaceae</taxon>
        <taxon>Microlunatus</taxon>
    </lineage>
</organism>
<dbReference type="AlphaFoldDB" id="A0A917SJ09"/>
<reference evidence="4" key="1">
    <citation type="journal article" date="2014" name="Int. J. Syst. Evol. Microbiol.">
        <title>Complete genome sequence of Corynebacterium casei LMG S-19264T (=DSM 44701T), isolated from a smear-ripened cheese.</title>
        <authorList>
            <consortium name="US DOE Joint Genome Institute (JGI-PGF)"/>
            <person name="Walter F."/>
            <person name="Albersmeier A."/>
            <person name="Kalinowski J."/>
            <person name="Ruckert C."/>
        </authorList>
    </citation>
    <scope>NUCLEOTIDE SEQUENCE</scope>
    <source>
        <strain evidence="4">CGMCC 4.7306</strain>
    </source>
</reference>